<dbReference type="InterPro" id="IPR007375">
    <property type="entry name" value="SoxG"/>
</dbReference>
<dbReference type="Gene3D" id="3.30.1360.120">
    <property type="entry name" value="Probable tRNA modification gtpase trme, domain 1"/>
    <property type="match status" value="1"/>
</dbReference>
<dbReference type="AlphaFoldDB" id="A0A0P1G0J0"/>
<dbReference type="SUPFAM" id="SSF103025">
    <property type="entry name" value="Folate-binding domain"/>
    <property type="match status" value="1"/>
</dbReference>
<evidence type="ECO:0000313" key="1">
    <source>
        <dbReference type="EMBL" id="CUH75230.1"/>
    </source>
</evidence>
<dbReference type="Proteomes" id="UP000052022">
    <property type="component" value="Unassembled WGS sequence"/>
</dbReference>
<name>A0A0P1G0J0_9RHOB</name>
<dbReference type="STRING" id="928856.SAMN04488049_10979"/>
<proteinExistence type="predicted"/>
<reference evidence="1 2" key="1">
    <citation type="submission" date="2015-09" db="EMBL/GenBank/DDBJ databases">
        <authorList>
            <consortium name="Swine Surveillance"/>
        </authorList>
    </citation>
    <scope>NUCLEOTIDE SEQUENCE [LARGE SCALE GENOMIC DNA]</scope>
    <source>
        <strain evidence="1 2">CECT 7557</strain>
    </source>
</reference>
<organism evidence="1 2">
    <name type="scientific">Tritonibacter multivorans</name>
    <dbReference type="NCBI Taxonomy" id="928856"/>
    <lineage>
        <taxon>Bacteria</taxon>
        <taxon>Pseudomonadati</taxon>
        <taxon>Pseudomonadota</taxon>
        <taxon>Alphaproteobacteria</taxon>
        <taxon>Rhodobacterales</taxon>
        <taxon>Paracoccaceae</taxon>
        <taxon>Tritonibacter</taxon>
    </lineage>
</organism>
<dbReference type="InterPro" id="IPR027266">
    <property type="entry name" value="TrmE/GcvT-like"/>
</dbReference>
<accession>A0A0P1G0J0</accession>
<dbReference type="OrthoDB" id="7350722at2"/>
<dbReference type="EMBL" id="CYSD01000012">
    <property type="protein sequence ID" value="CUH75230.1"/>
    <property type="molecule type" value="Genomic_DNA"/>
</dbReference>
<dbReference type="Gene3D" id="3.30.70.1520">
    <property type="entry name" value="Heterotetrameric sarcosine oxidase"/>
    <property type="match status" value="1"/>
</dbReference>
<sequence>MAELIAKSPCEGLLPFSTGSADLTELWPDHMTLIAPYKGKDIAAAAALKSAHGLDLPLPGQSSGDAEARVIWFSRGQSLLIGPKADASLEGAAAVTDLTDGWSVVELKGKGIADVLARLSPMDFRLSQFPTGKSARTELKHMMASITRTGDAAFQIMVFRSMAATLVHDLKTAMEAVAARG</sequence>
<gene>
    <name evidence="1" type="ORF">TRM7557_00282</name>
</gene>
<dbReference type="Pfam" id="PF04268">
    <property type="entry name" value="SoxG"/>
    <property type="match status" value="1"/>
</dbReference>
<evidence type="ECO:0000313" key="2">
    <source>
        <dbReference type="Proteomes" id="UP000052022"/>
    </source>
</evidence>
<dbReference type="RefSeq" id="WP_058288436.1">
    <property type="nucleotide sequence ID" value="NZ_CYSD01000012.1"/>
</dbReference>
<keyword evidence="2" id="KW-1185">Reference proteome</keyword>
<protein>
    <submittedName>
        <fullName evidence="1">Sarcosine oxidase, gamma subunit family</fullName>
    </submittedName>
</protein>